<keyword evidence="2 6" id="KW-0812">Transmembrane</keyword>
<protein>
    <recommendedName>
        <fullName evidence="7">Rhodopsin domain-containing protein</fullName>
    </recommendedName>
</protein>
<dbReference type="EMBL" id="KZ107849">
    <property type="protein sequence ID" value="OSS47116.1"/>
    <property type="molecule type" value="Genomic_DNA"/>
</dbReference>
<keyword evidence="3 6" id="KW-1133">Transmembrane helix</keyword>
<dbReference type="GO" id="GO:0016020">
    <property type="term" value="C:membrane"/>
    <property type="evidence" value="ECO:0007669"/>
    <property type="project" value="UniProtKB-SubCell"/>
</dbReference>
<dbReference type="AlphaFoldDB" id="A0A1Y2LTB8"/>
<dbReference type="Pfam" id="PF20684">
    <property type="entry name" value="Fung_rhodopsin"/>
    <property type="match status" value="1"/>
</dbReference>
<feature type="transmembrane region" description="Helical" evidence="6">
    <location>
        <begin position="177"/>
        <end position="199"/>
    </location>
</feature>
<evidence type="ECO:0000256" key="2">
    <source>
        <dbReference type="ARBA" id="ARBA00022692"/>
    </source>
</evidence>
<keyword evidence="9" id="KW-1185">Reference proteome</keyword>
<evidence type="ECO:0000256" key="1">
    <source>
        <dbReference type="ARBA" id="ARBA00004141"/>
    </source>
</evidence>
<name>A0A1Y2LTB8_EPING</name>
<evidence type="ECO:0000313" key="8">
    <source>
        <dbReference type="EMBL" id="OSS47116.1"/>
    </source>
</evidence>
<feature type="transmembrane region" description="Helical" evidence="6">
    <location>
        <begin position="211"/>
        <end position="231"/>
    </location>
</feature>
<dbReference type="STRING" id="105696.A0A1Y2LTB8"/>
<dbReference type="InterPro" id="IPR049326">
    <property type="entry name" value="Rhodopsin_dom_fungi"/>
</dbReference>
<accession>A0A1Y2LTB8</accession>
<organism evidence="8 9">
    <name type="scientific">Epicoccum nigrum</name>
    <name type="common">Soil fungus</name>
    <name type="synonym">Epicoccum purpurascens</name>
    <dbReference type="NCBI Taxonomy" id="105696"/>
    <lineage>
        <taxon>Eukaryota</taxon>
        <taxon>Fungi</taxon>
        <taxon>Dikarya</taxon>
        <taxon>Ascomycota</taxon>
        <taxon>Pezizomycotina</taxon>
        <taxon>Dothideomycetes</taxon>
        <taxon>Pleosporomycetidae</taxon>
        <taxon>Pleosporales</taxon>
        <taxon>Pleosporineae</taxon>
        <taxon>Didymellaceae</taxon>
        <taxon>Epicoccum</taxon>
    </lineage>
</organism>
<gene>
    <name evidence="8" type="ORF">B5807_09951</name>
</gene>
<keyword evidence="4 6" id="KW-0472">Membrane</keyword>
<dbReference type="PANTHER" id="PTHR33048:SF105">
    <property type="match status" value="1"/>
</dbReference>
<dbReference type="InParanoid" id="A0A1Y2LTB8"/>
<reference evidence="8 9" key="1">
    <citation type="journal article" date="2017" name="Genome Announc.">
        <title>Genome sequence of the saprophytic ascomycete Epicoccum nigrum ICMP 19927 strain isolated from New Zealand.</title>
        <authorList>
            <person name="Fokin M."/>
            <person name="Fleetwood D."/>
            <person name="Weir B.S."/>
            <person name="Villas-Boas S.G."/>
        </authorList>
    </citation>
    <scope>NUCLEOTIDE SEQUENCE [LARGE SCALE GENOMIC DNA]</scope>
    <source>
        <strain evidence="8 9">ICMP 19927</strain>
    </source>
</reference>
<comment type="similarity">
    <text evidence="5">Belongs to the SAT4 family.</text>
</comment>
<dbReference type="PANTHER" id="PTHR33048">
    <property type="entry name" value="PTH11-LIKE INTEGRAL MEMBRANE PROTEIN (AFU_ORTHOLOGUE AFUA_5G11245)"/>
    <property type="match status" value="1"/>
</dbReference>
<evidence type="ECO:0000256" key="5">
    <source>
        <dbReference type="ARBA" id="ARBA00038359"/>
    </source>
</evidence>
<evidence type="ECO:0000256" key="4">
    <source>
        <dbReference type="ARBA" id="ARBA00023136"/>
    </source>
</evidence>
<comment type="subcellular location">
    <subcellularLocation>
        <location evidence="1">Membrane</location>
        <topology evidence="1">Multi-pass membrane protein</topology>
    </subcellularLocation>
</comment>
<evidence type="ECO:0000256" key="3">
    <source>
        <dbReference type="ARBA" id="ARBA00022989"/>
    </source>
</evidence>
<proteinExistence type="inferred from homology"/>
<sequence length="458" mass="51278">MHVSDRGHVSSNLGVQRIFQTRFFRTGILRYSIDFSAGCAIGCVRCLVLRLNVRKSRDPFVGLPCTFKDRPSFQSHEVDMPGDPTVETWTLYALGVSITVLRTYARVSTVGYRGLHADDYLIWLAIILYTTQTTLGYQVGIAARGLANNGMTDAQRSALSEDDPEYAWRVIGSKIQVAGWTVAGCMLWTLKLCVTFFYLRLTHGLGIYRKRIYVAMVLIITSWLILMLTIFCSCRPFKNYWQIYPDPGNSCQPGISTSIIWSQFVMNVLTDLFLLFIPMPMLWKSSLHFYKKIATTVVLSAGVFIVICAVLKIIYVNTDPVHGGQLAAAWGTRETFVAVVTTNLPMIFPLFKVWFAPILPSSFRSSSNHKAYKSPSGGFVTIGGGGGSSQAKRTPRTRTSITANMTFDNESEERIMKDGMDVRMQDLHTGIDVQRPQGTIVVSKQVSVTTEERSFYHP</sequence>
<evidence type="ECO:0000256" key="6">
    <source>
        <dbReference type="SAM" id="Phobius"/>
    </source>
</evidence>
<dbReference type="Proteomes" id="UP000193240">
    <property type="component" value="Unassembled WGS sequence"/>
</dbReference>
<feature type="domain" description="Rhodopsin" evidence="7">
    <location>
        <begin position="101"/>
        <end position="352"/>
    </location>
</feature>
<feature type="transmembrane region" description="Helical" evidence="6">
    <location>
        <begin position="293"/>
        <end position="315"/>
    </location>
</feature>
<feature type="transmembrane region" description="Helical" evidence="6">
    <location>
        <begin position="259"/>
        <end position="281"/>
    </location>
</feature>
<evidence type="ECO:0000313" key="9">
    <source>
        <dbReference type="Proteomes" id="UP000193240"/>
    </source>
</evidence>
<evidence type="ECO:0000259" key="7">
    <source>
        <dbReference type="Pfam" id="PF20684"/>
    </source>
</evidence>
<dbReference type="InterPro" id="IPR052337">
    <property type="entry name" value="SAT4-like"/>
</dbReference>
<dbReference type="OMA" id="WGVREAF"/>
<feature type="transmembrane region" description="Helical" evidence="6">
    <location>
        <begin position="335"/>
        <end position="355"/>
    </location>
</feature>